<dbReference type="AlphaFoldDB" id="A0A345ZQF2"/>
<name>A0A345ZQF2_9HYPH</name>
<evidence type="ECO:0000259" key="1">
    <source>
        <dbReference type="Pfam" id="PF20056"/>
    </source>
</evidence>
<sequence>MMREKRDPTMLTAAPKASVSHVPNMAAMTDRLGLGTVPAAWPTGVSQLALTINACQHCDAFEVCTDWLVRAPKSIAVPPAFCPNAPAFGEAQAKKKA</sequence>
<proteinExistence type="predicted"/>
<dbReference type="EMBL" id="CP031417">
    <property type="protein sequence ID" value="AXK79149.1"/>
    <property type="molecule type" value="Genomic_DNA"/>
</dbReference>
<keyword evidence="3" id="KW-1185">Reference proteome</keyword>
<dbReference type="KEGG" id="ptaw:DW352_00625"/>
<dbReference type="Proteomes" id="UP000254889">
    <property type="component" value="Chromosome"/>
</dbReference>
<accession>A0A345ZQF2</accession>
<gene>
    <name evidence="2" type="ORF">DW352_00625</name>
</gene>
<dbReference type="OrthoDB" id="7961152at2"/>
<dbReference type="Pfam" id="PF20056">
    <property type="entry name" value="DUF6455"/>
    <property type="match status" value="1"/>
</dbReference>
<evidence type="ECO:0000313" key="2">
    <source>
        <dbReference type="EMBL" id="AXK79149.1"/>
    </source>
</evidence>
<reference evidence="2 3" key="1">
    <citation type="submission" date="2018-07" db="EMBL/GenBank/DDBJ databases">
        <authorList>
            <person name="Quirk P.G."/>
            <person name="Krulwich T.A."/>
        </authorList>
    </citation>
    <scope>NUCLEOTIDE SEQUENCE [LARGE SCALE GENOMIC DNA]</scope>
    <source>
        <strain evidence="2 3">CC-BB4</strain>
    </source>
</reference>
<protein>
    <recommendedName>
        <fullName evidence="1">DUF6455 domain-containing protein</fullName>
    </recommendedName>
</protein>
<organism evidence="2 3">
    <name type="scientific">Pseudolabrys taiwanensis</name>
    <dbReference type="NCBI Taxonomy" id="331696"/>
    <lineage>
        <taxon>Bacteria</taxon>
        <taxon>Pseudomonadati</taxon>
        <taxon>Pseudomonadota</taxon>
        <taxon>Alphaproteobacteria</taxon>
        <taxon>Hyphomicrobiales</taxon>
        <taxon>Xanthobacteraceae</taxon>
        <taxon>Pseudolabrys</taxon>
    </lineage>
</organism>
<dbReference type="InterPro" id="IPR045601">
    <property type="entry name" value="DUF6455"/>
</dbReference>
<evidence type="ECO:0000313" key="3">
    <source>
        <dbReference type="Proteomes" id="UP000254889"/>
    </source>
</evidence>
<feature type="domain" description="DUF6455" evidence="1">
    <location>
        <begin position="20"/>
        <end position="93"/>
    </location>
</feature>